<proteinExistence type="predicted"/>
<evidence type="ECO:0000313" key="1">
    <source>
        <dbReference type="EMBL" id="QJA48209.1"/>
    </source>
</evidence>
<dbReference type="Gene3D" id="3.40.50.150">
    <property type="entry name" value="Vaccinia Virus protein VP39"/>
    <property type="match status" value="1"/>
</dbReference>
<sequence length="40" mass="4547">MENLPLNQYIVGDCLEVMREWPDESVDLIVTDPPYGNGSH</sequence>
<protein>
    <submittedName>
        <fullName evidence="1">Putative methyltransferase</fullName>
    </submittedName>
</protein>
<dbReference type="GO" id="GO:0003676">
    <property type="term" value="F:nucleic acid binding"/>
    <property type="evidence" value="ECO:0007669"/>
    <property type="project" value="InterPro"/>
</dbReference>
<gene>
    <name evidence="1" type="ORF">TM448A00866_0024</name>
</gene>
<dbReference type="PROSITE" id="PS00092">
    <property type="entry name" value="N6_MTASE"/>
    <property type="match status" value="1"/>
</dbReference>
<reference evidence="1" key="1">
    <citation type="submission" date="2020-03" db="EMBL/GenBank/DDBJ databases">
        <title>The deep terrestrial virosphere.</title>
        <authorList>
            <person name="Holmfeldt K."/>
            <person name="Nilsson E."/>
            <person name="Simone D."/>
            <person name="Lopez-Fernandez M."/>
            <person name="Wu X."/>
            <person name="de Brujin I."/>
            <person name="Lundin D."/>
            <person name="Andersson A."/>
            <person name="Bertilsson S."/>
            <person name="Dopson M."/>
        </authorList>
    </citation>
    <scope>NUCLEOTIDE SEQUENCE</scope>
    <source>
        <strain evidence="1">TM448A00866</strain>
    </source>
</reference>
<accession>A0A6H1ZL70</accession>
<dbReference type="SUPFAM" id="SSF53335">
    <property type="entry name" value="S-adenosyl-L-methionine-dependent methyltransferases"/>
    <property type="match status" value="1"/>
</dbReference>
<keyword evidence="1" id="KW-0489">Methyltransferase</keyword>
<dbReference type="GO" id="GO:0032259">
    <property type="term" value="P:methylation"/>
    <property type="evidence" value="ECO:0007669"/>
    <property type="project" value="UniProtKB-KW"/>
</dbReference>
<dbReference type="InterPro" id="IPR029063">
    <property type="entry name" value="SAM-dependent_MTases_sf"/>
</dbReference>
<keyword evidence="1" id="KW-0808">Transferase</keyword>
<dbReference type="GO" id="GO:0008168">
    <property type="term" value="F:methyltransferase activity"/>
    <property type="evidence" value="ECO:0007669"/>
    <property type="project" value="UniProtKB-KW"/>
</dbReference>
<dbReference type="EMBL" id="MT144075">
    <property type="protein sequence ID" value="QJA48209.1"/>
    <property type="molecule type" value="Genomic_DNA"/>
</dbReference>
<dbReference type="InterPro" id="IPR002052">
    <property type="entry name" value="DNA_methylase_N6_adenine_CS"/>
</dbReference>
<organism evidence="1">
    <name type="scientific">viral metagenome</name>
    <dbReference type="NCBI Taxonomy" id="1070528"/>
    <lineage>
        <taxon>unclassified sequences</taxon>
        <taxon>metagenomes</taxon>
        <taxon>organismal metagenomes</taxon>
    </lineage>
</organism>
<dbReference type="AlphaFoldDB" id="A0A6H1ZL70"/>
<name>A0A6H1ZL70_9ZZZZ</name>